<dbReference type="EMBL" id="CAEZVK010000057">
    <property type="protein sequence ID" value="CAB4630346.1"/>
    <property type="molecule type" value="Genomic_DNA"/>
</dbReference>
<sequence length="58" mass="6428">MTAFPAEPLIVKVPVAARDCLYPSVLIERETLNEVIENEKSGEPVGSGRFVWKTPETL</sequence>
<organism evidence="1">
    <name type="scientific">freshwater metagenome</name>
    <dbReference type="NCBI Taxonomy" id="449393"/>
    <lineage>
        <taxon>unclassified sequences</taxon>
        <taxon>metagenomes</taxon>
        <taxon>ecological metagenomes</taxon>
    </lineage>
</organism>
<name>A0A6J6J0D2_9ZZZZ</name>
<proteinExistence type="predicted"/>
<dbReference type="AlphaFoldDB" id="A0A6J6J0D2"/>
<reference evidence="1" key="1">
    <citation type="submission" date="2020-05" db="EMBL/GenBank/DDBJ databases">
        <authorList>
            <person name="Chiriac C."/>
            <person name="Salcher M."/>
            <person name="Ghai R."/>
            <person name="Kavagutti S V."/>
        </authorList>
    </citation>
    <scope>NUCLEOTIDE SEQUENCE</scope>
</reference>
<protein>
    <submittedName>
        <fullName evidence="1">Unannotated protein</fullName>
    </submittedName>
</protein>
<evidence type="ECO:0000313" key="1">
    <source>
        <dbReference type="EMBL" id="CAB4630346.1"/>
    </source>
</evidence>
<accession>A0A6J6J0D2</accession>
<gene>
    <name evidence="1" type="ORF">UFOPK2000_00676</name>
</gene>